<gene>
    <name evidence="8" type="ORF">ACFOMG_06340</name>
</gene>
<feature type="transmembrane region" description="Helical" evidence="6">
    <location>
        <begin position="206"/>
        <end position="225"/>
    </location>
</feature>
<dbReference type="SUPFAM" id="SSF103481">
    <property type="entry name" value="Multidrug resistance efflux transporter EmrE"/>
    <property type="match status" value="2"/>
</dbReference>
<feature type="transmembrane region" description="Helical" evidence="6">
    <location>
        <begin position="115"/>
        <end position="134"/>
    </location>
</feature>
<keyword evidence="4 6" id="KW-1133">Transmembrane helix</keyword>
<feature type="transmembrane region" description="Helical" evidence="6">
    <location>
        <begin position="171"/>
        <end position="194"/>
    </location>
</feature>
<feature type="transmembrane region" description="Helical" evidence="6">
    <location>
        <begin position="262"/>
        <end position="278"/>
    </location>
</feature>
<name>A0ABV7VRI6_9GAMM</name>
<evidence type="ECO:0000256" key="5">
    <source>
        <dbReference type="ARBA" id="ARBA00023136"/>
    </source>
</evidence>
<dbReference type="PANTHER" id="PTHR32322">
    <property type="entry name" value="INNER MEMBRANE TRANSPORTER"/>
    <property type="match status" value="1"/>
</dbReference>
<evidence type="ECO:0000256" key="4">
    <source>
        <dbReference type="ARBA" id="ARBA00022989"/>
    </source>
</evidence>
<evidence type="ECO:0000256" key="6">
    <source>
        <dbReference type="SAM" id="Phobius"/>
    </source>
</evidence>
<proteinExistence type="inferred from homology"/>
<feature type="transmembrane region" description="Helical" evidence="6">
    <location>
        <begin position="237"/>
        <end position="255"/>
    </location>
</feature>
<feature type="transmembrane region" description="Helical" evidence="6">
    <location>
        <begin position="90"/>
        <end position="109"/>
    </location>
</feature>
<feature type="transmembrane region" description="Helical" evidence="6">
    <location>
        <begin position="29"/>
        <end position="47"/>
    </location>
</feature>
<feature type="domain" description="EamA" evidence="7">
    <location>
        <begin position="142"/>
        <end position="277"/>
    </location>
</feature>
<evidence type="ECO:0000313" key="9">
    <source>
        <dbReference type="Proteomes" id="UP001595722"/>
    </source>
</evidence>
<dbReference type="PANTHER" id="PTHR32322:SF2">
    <property type="entry name" value="EAMA DOMAIN-CONTAINING PROTEIN"/>
    <property type="match status" value="1"/>
</dbReference>
<evidence type="ECO:0000313" key="8">
    <source>
        <dbReference type="EMBL" id="MFC3679727.1"/>
    </source>
</evidence>
<comment type="caution">
    <text evidence="8">The sequence shown here is derived from an EMBL/GenBank/DDBJ whole genome shotgun (WGS) entry which is preliminary data.</text>
</comment>
<dbReference type="EMBL" id="JBHRYB010000005">
    <property type="protein sequence ID" value="MFC3679727.1"/>
    <property type="molecule type" value="Genomic_DNA"/>
</dbReference>
<protein>
    <submittedName>
        <fullName evidence="8">SMR family transporter</fullName>
    </submittedName>
</protein>
<evidence type="ECO:0000256" key="1">
    <source>
        <dbReference type="ARBA" id="ARBA00004141"/>
    </source>
</evidence>
<dbReference type="Pfam" id="PF00892">
    <property type="entry name" value="EamA"/>
    <property type="match status" value="2"/>
</dbReference>
<dbReference type="InterPro" id="IPR037185">
    <property type="entry name" value="EmrE-like"/>
</dbReference>
<dbReference type="Gene3D" id="1.10.3730.20">
    <property type="match status" value="1"/>
</dbReference>
<feature type="transmembrane region" description="Helical" evidence="6">
    <location>
        <begin position="59"/>
        <end position="78"/>
    </location>
</feature>
<comment type="similarity">
    <text evidence="2">Belongs to the EamA transporter family.</text>
</comment>
<feature type="domain" description="EamA" evidence="7">
    <location>
        <begin position="2"/>
        <end position="132"/>
    </location>
</feature>
<dbReference type="Proteomes" id="UP001595722">
    <property type="component" value="Unassembled WGS sequence"/>
</dbReference>
<keyword evidence="3 6" id="KW-0812">Transmembrane</keyword>
<comment type="subcellular location">
    <subcellularLocation>
        <location evidence="1">Membrane</location>
        <topology evidence="1">Multi-pass membrane protein</topology>
    </subcellularLocation>
</comment>
<feature type="transmembrane region" description="Helical" evidence="6">
    <location>
        <begin position="146"/>
        <end position="165"/>
    </location>
</feature>
<keyword evidence="5 6" id="KW-0472">Membrane</keyword>
<accession>A0ABV7VRI6</accession>
<dbReference type="RefSeq" id="WP_376865489.1">
    <property type="nucleotide sequence ID" value="NZ_JBHRYB010000005.1"/>
</dbReference>
<keyword evidence="9" id="KW-1185">Reference proteome</keyword>
<dbReference type="InterPro" id="IPR000620">
    <property type="entry name" value="EamA_dom"/>
</dbReference>
<evidence type="ECO:0000256" key="2">
    <source>
        <dbReference type="ARBA" id="ARBA00007362"/>
    </source>
</evidence>
<sequence length="279" mass="30233">MTILIALSSAVCWSVFDLKRKQLVEHIPSLQLSWFLALAVLPLYLLLNALSWPAWPQSSYWYPALGSLLVSTLAAVCFIEALRVGQIARLVPLLALTPVIAALFGFFWLQQSLAPREWLAGAAVVVLLFLLNGGGQDFQPGPGATLMLLVALGWGSGTVFDKLALQSASPLLHALLQTSGMVLLLGVLIVLRRLPLALKALRQQRAALLLAALFFCAAVSLQLLALRELHPGIIEALKRGLGIVGALLWGWLFFAERIGRQQMVLAALLVVAIVVLVWP</sequence>
<evidence type="ECO:0000259" key="7">
    <source>
        <dbReference type="Pfam" id="PF00892"/>
    </source>
</evidence>
<evidence type="ECO:0000256" key="3">
    <source>
        <dbReference type="ARBA" id="ARBA00022692"/>
    </source>
</evidence>
<dbReference type="InterPro" id="IPR050638">
    <property type="entry name" value="AA-Vitamin_Transporters"/>
</dbReference>
<reference evidence="9" key="1">
    <citation type="journal article" date="2019" name="Int. J. Syst. Evol. Microbiol.">
        <title>The Global Catalogue of Microorganisms (GCM) 10K type strain sequencing project: providing services to taxonomists for standard genome sequencing and annotation.</title>
        <authorList>
            <consortium name="The Broad Institute Genomics Platform"/>
            <consortium name="The Broad Institute Genome Sequencing Center for Infectious Disease"/>
            <person name="Wu L."/>
            <person name="Ma J."/>
        </authorList>
    </citation>
    <scope>NUCLEOTIDE SEQUENCE [LARGE SCALE GENOMIC DNA]</scope>
    <source>
        <strain evidence="9">KCTC 42424</strain>
    </source>
</reference>
<organism evidence="8 9">
    <name type="scientific">Bacterioplanoides pacificum</name>
    <dbReference type="NCBI Taxonomy" id="1171596"/>
    <lineage>
        <taxon>Bacteria</taxon>
        <taxon>Pseudomonadati</taxon>
        <taxon>Pseudomonadota</taxon>
        <taxon>Gammaproteobacteria</taxon>
        <taxon>Oceanospirillales</taxon>
        <taxon>Oceanospirillaceae</taxon>
        <taxon>Bacterioplanoides</taxon>
    </lineage>
</organism>